<accession>A0ABZ1Z5L5</accession>
<feature type="domain" description="DUF7373" evidence="3">
    <location>
        <begin position="253"/>
        <end position="396"/>
    </location>
</feature>
<keyword evidence="1" id="KW-0732">Signal</keyword>
<evidence type="ECO:0000259" key="3">
    <source>
        <dbReference type="Pfam" id="PF24092"/>
    </source>
</evidence>
<protein>
    <recommendedName>
        <fullName evidence="6">Lipoprotein</fullName>
    </recommendedName>
</protein>
<feature type="domain" description="DUF7373" evidence="2">
    <location>
        <begin position="57"/>
        <end position="247"/>
    </location>
</feature>
<proteinExistence type="predicted"/>
<evidence type="ECO:0000313" key="5">
    <source>
        <dbReference type="Proteomes" id="UP001432062"/>
    </source>
</evidence>
<dbReference type="EMBL" id="CP109441">
    <property type="protein sequence ID" value="WUV50850.1"/>
    <property type="molecule type" value="Genomic_DNA"/>
</dbReference>
<evidence type="ECO:0000313" key="4">
    <source>
        <dbReference type="EMBL" id="WUV50850.1"/>
    </source>
</evidence>
<feature type="chain" id="PRO_5045152414" description="Lipoprotein" evidence="1">
    <location>
        <begin position="20"/>
        <end position="397"/>
    </location>
</feature>
<organism evidence="4 5">
    <name type="scientific">Nocardia vinacea</name>
    <dbReference type="NCBI Taxonomy" id="96468"/>
    <lineage>
        <taxon>Bacteria</taxon>
        <taxon>Bacillati</taxon>
        <taxon>Actinomycetota</taxon>
        <taxon>Actinomycetes</taxon>
        <taxon>Mycobacteriales</taxon>
        <taxon>Nocardiaceae</taxon>
        <taxon>Nocardia</taxon>
    </lineage>
</organism>
<name>A0ABZ1Z5L5_9NOCA</name>
<evidence type="ECO:0000259" key="2">
    <source>
        <dbReference type="Pfam" id="PF24088"/>
    </source>
</evidence>
<reference evidence="4" key="1">
    <citation type="submission" date="2022-10" db="EMBL/GenBank/DDBJ databases">
        <title>The complete genomes of actinobacterial strains from the NBC collection.</title>
        <authorList>
            <person name="Joergensen T.S."/>
            <person name="Alvarez Arevalo M."/>
            <person name="Sterndorff E.B."/>
            <person name="Faurdal D."/>
            <person name="Vuksanovic O."/>
            <person name="Mourched A.-S."/>
            <person name="Charusanti P."/>
            <person name="Shaw S."/>
            <person name="Blin K."/>
            <person name="Weber T."/>
        </authorList>
    </citation>
    <scope>NUCLEOTIDE SEQUENCE</scope>
    <source>
        <strain evidence="4">NBC_01482</strain>
    </source>
</reference>
<evidence type="ECO:0008006" key="6">
    <source>
        <dbReference type="Google" id="ProtNLM"/>
    </source>
</evidence>
<dbReference type="Proteomes" id="UP001432062">
    <property type="component" value="Chromosome"/>
</dbReference>
<evidence type="ECO:0000256" key="1">
    <source>
        <dbReference type="SAM" id="SignalP"/>
    </source>
</evidence>
<dbReference type="PROSITE" id="PS51257">
    <property type="entry name" value="PROKAR_LIPOPROTEIN"/>
    <property type="match status" value="1"/>
</dbReference>
<feature type="signal peptide" evidence="1">
    <location>
        <begin position="1"/>
        <end position="19"/>
    </location>
</feature>
<dbReference type="Pfam" id="PF24088">
    <property type="entry name" value="DUF7373"/>
    <property type="match status" value="1"/>
</dbReference>
<dbReference type="RefSeq" id="WP_329415688.1">
    <property type="nucleotide sequence ID" value="NZ_CP109441.1"/>
</dbReference>
<dbReference type="Pfam" id="PF24092">
    <property type="entry name" value="DUF7373_C"/>
    <property type="match status" value="1"/>
</dbReference>
<keyword evidence="5" id="KW-1185">Reference proteome</keyword>
<dbReference type="InterPro" id="IPR056463">
    <property type="entry name" value="DUF7373_C"/>
</dbReference>
<dbReference type="InterPro" id="IPR055797">
    <property type="entry name" value="DUF7373"/>
</dbReference>
<sequence length="397" mass="43814">MRLRHSLCVVITAALAATAGCGGEDQTPATPTIDVSKLDSGNYPVTPRDIEAIRVTRTGAALESVRIGSSSPLPFDIDGRYAFQRLVNTDRRTTPEAPSVAESLSEEEWSDLTKGFVAGWQISGERRSHPFLGRQANMEVLRFTTAEDAAAAARRLADRQAENLPGDPVGIPGFPQSRAKWSVGKKYLDAWLAHETMVFFAHMEDPVSEPAESAPLAEFIGKYFTTQIDMLKGYAPTPADQLGSLPIDVDGILSRTLPLEEKEKVDRNYDNSMVLPAQAALHFERLPGLVKAAFANARVDYVAYSGTRVYRTRDADSTTRLIAAFVDMDSAGYKKIDSPPNMPSAQCFDDKDPKWTSTRYPLVCFVAYDRYVARVTGHSVQELYQRTAAQYKLLAHR</sequence>
<gene>
    <name evidence="4" type="ORF">OG563_23220</name>
</gene>